<dbReference type="PROSITE" id="PS51257">
    <property type="entry name" value="PROKAR_LIPOPROTEIN"/>
    <property type="match status" value="1"/>
</dbReference>
<evidence type="ECO:0000259" key="2">
    <source>
        <dbReference type="Pfam" id="PF18620"/>
    </source>
</evidence>
<dbReference type="RefSeq" id="WP_072318874.1">
    <property type="nucleotide sequence ID" value="NZ_FPJE01000026.1"/>
</dbReference>
<dbReference type="OrthoDB" id="1041979at2"/>
<feature type="domain" description="BT-3987-like N-terminal" evidence="1">
    <location>
        <begin position="31"/>
        <end position="158"/>
    </location>
</feature>
<accession>A0A1K1RIE1</accession>
<evidence type="ECO:0000313" key="3">
    <source>
        <dbReference type="EMBL" id="SFW71848.1"/>
    </source>
</evidence>
<dbReference type="InterPro" id="IPR013728">
    <property type="entry name" value="BT_3987-like_N"/>
</dbReference>
<feature type="domain" description="DUF5627" evidence="2">
    <location>
        <begin position="196"/>
        <end position="332"/>
    </location>
</feature>
<evidence type="ECO:0000259" key="1">
    <source>
        <dbReference type="Pfam" id="PF08522"/>
    </source>
</evidence>
<dbReference type="EMBL" id="FPJE01000026">
    <property type="protein sequence ID" value="SFW71848.1"/>
    <property type="molecule type" value="Genomic_DNA"/>
</dbReference>
<dbReference type="InterPro" id="IPR040580">
    <property type="entry name" value="DUF5627"/>
</dbReference>
<keyword evidence="4" id="KW-1185">Reference proteome</keyword>
<proteinExistence type="predicted"/>
<name>A0A1K1RIE1_9FLAO</name>
<dbReference type="STRING" id="1150368.SAMN02927921_03609"/>
<gene>
    <name evidence="3" type="ORF">SAMN02927921_03609</name>
</gene>
<protein>
    <recommendedName>
        <fullName evidence="5">DUF1735 domain-containing protein</fullName>
    </recommendedName>
</protein>
<evidence type="ECO:0000313" key="4">
    <source>
        <dbReference type="Proteomes" id="UP000182248"/>
    </source>
</evidence>
<dbReference type="Pfam" id="PF08522">
    <property type="entry name" value="BT_3987-like_N"/>
    <property type="match status" value="1"/>
</dbReference>
<organism evidence="3 4">
    <name type="scientific">Sinomicrobium oceani</name>
    <dbReference type="NCBI Taxonomy" id="1150368"/>
    <lineage>
        <taxon>Bacteria</taxon>
        <taxon>Pseudomonadati</taxon>
        <taxon>Bacteroidota</taxon>
        <taxon>Flavobacteriia</taxon>
        <taxon>Flavobacteriales</taxon>
        <taxon>Flavobacteriaceae</taxon>
        <taxon>Sinomicrobium</taxon>
    </lineage>
</organism>
<dbReference type="Gene3D" id="2.60.40.1740">
    <property type="entry name" value="hypothetical protein (bacova_03559)"/>
    <property type="match status" value="1"/>
</dbReference>
<dbReference type="AlphaFoldDB" id="A0A1K1RIE1"/>
<sequence length="343" mass="38610">MKNNILLSLIALSGIMASCENGEWEFDDYEYQSVYFAYQYPVRTITLGEDVFDTTLDNQYKCRIMATTGGVYDNKRDVTIRVEVDPTLAEGMLFNENDHEIITMPEHYYALASDNIIIPKGEIAGGVEVQLTDAFFADTLSLGKNYVIPLVMTGVSQADSILSGVPKVDNPRRTIGSDWDEAPKDFVLYAIKYINTWDGFYLRRGVDVIEGKNGNTGLNQTITRHKQYVENDEVFKVSTRTLQQVEFPLVFKDSEGYNVACTLLLTFDDEGNCTVTADSDEYTATGSGKFVKDGEKKSWGEEDRDALYLSYEIDLEEMHVSTTDTLVLRDRGVAMETFSPVLQ</sequence>
<dbReference type="Pfam" id="PF18620">
    <property type="entry name" value="DUF5627"/>
    <property type="match status" value="1"/>
</dbReference>
<dbReference type="Proteomes" id="UP000182248">
    <property type="component" value="Unassembled WGS sequence"/>
</dbReference>
<dbReference type="Gene3D" id="2.40.128.420">
    <property type="match status" value="1"/>
</dbReference>
<evidence type="ECO:0008006" key="5">
    <source>
        <dbReference type="Google" id="ProtNLM"/>
    </source>
</evidence>
<reference evidence="3 4" key="1">
    <citation type="submission" date="2016-11" db="EMBL/GenBank/DDBJ databases">
        <authorList>
            <person name="Jaros S."/>
            <person name="Januszkiewicz K."/>
            <person name="Wedrychowicz H."/>
        </authorList>
    </citation>
    <scope>NUCLEOTIDE SEQUENCE [LARGE SCALE GENOMIC DNA]</scope>
    <source>
        <strain evidence="3 4">CGMCC 1.12145</strain>
    </source>
</reference>